<dbReference type="EMBL" id="CCAG010022213">
    <property type="status" value="NOT_ANNOTATED_CDS"/>
    <property type="molecule type" value="Genomic_DNA"/>
</dbReference>
<evidence type="ECO:0000313" key="2">
    <source>
        <dbReference type="EnsemblMetazoa" id="GMOY010119-PA"/>
    </source>
</evidence>
<accession>A0A1B0G9Y2</accession>
<reference evidence="2" key="1">
    <citation type="submission" date="2020-05" db="UniProtKB">
        <authorList>
            <consortium name="EnsemblMetazoa"/>
        </authorList>
    </citation>
    <scope>IDENTIFICATION</scope>
    <source>
        <strain evidence="2">Yale</strain>
    </source>
</reference>
<keyword evidence="3" id="KW-1185">Reference proteome</keyword>
<sequence length="226" mass="24038">MTMQSLLPAQSRVLSFYYGAEPVACAEQGAVSLSSGDIFGFPTLACRVVGRWLLAIGPFSVLVPLAFRRYGAGPLARHGIVGGCSGCRTTTAPETAAGDDRDITGGECCEGSWFWPGKKLNVAIVVFGIVEIVGSRFVVVGNYMDDVVVETQVEFLDPLDEGKWLSMAGKVDTPSANDFDDGSRDGRCRENSLGSANRGGAPDDSAGGVDWCRDIGVELRRHIGIR</sequence>
<evidence type="ECO:0000256" key="1">
    <source>
        <dbReference type="SAM" id="MobiDB-lite"/>
    </source>
</evidence>
<feature type="compositionally biased region" description="Basic and acidic residues" evidence="1">
    <location>
        <begin position="181"/>
        <end position="190"/>
    </location>
</feature>
<dbReference type="VEuPathDB" id="VectorBase:GMOY010119"/>
<protein>
    <submittedName>
        <fullName evidence="2">Uncharacterized protein</fullName>
    </submittedName>
</protein>
<name>A0A1B0G9Y2_GLOMM</name>
<feature type="region of interest" description="Disordered" evidence="1">
    <location>
        <begin position="175"/>
        <end position="205"/>
    </location>
</feature>
<dbReference type="EnsemblMetazoa" id="GMOY010119-RA">
    <property type="protein sequence ID" value="GMOY010119-PA"/>
    <property type="gene ID" value="GMOY010119"/>
</dbReference>
<dbReference type="AlphaFoldDB" id="A0A1B0G9Y2"/>
<evidence type="ECO:0000313" key="3">
    <source>
        <dbReference type="Proteomes" id="UP000092444"/>
    </source>
</evidence>
<dbReference type="Proteomes" id="UP000092444">
    <property type="component" value="Unassembled WGS sequence"/>
</dbReference>
<proteinExistence type="predicted"/>
<organism evidence="2 3">
    <name type="scientific">Glossina morsitans morsitans</name>
    <name type="common">Savannah tsetse fly</name>
    <dbReference type="NCBI Taxonomy" id="37546"/>
    <lineage>
        <taxon>Eukaryota</taxon>
        <taxon>Metazoa</taxon>
        <taxon>Ecdysozoa</taxon>
        <taxon>Arthropoda</taxon>
        <taxon>Hexapoda</taxon>
        <taxon>Insecta</taxon>
        <taxon>Pterygota</taxon>
        <taxon>Neoptera</taxon>
        <taxon>Endopterygota</taxon>
        <taxon>Diptera</taxon>
        <taxon>Brachycera</taxon>
        <taxon>Muscomorpha</taxon>
        <taxon>Hippoboscoidea</taxon>
        <taxon>Glossinidae</taxon>
        <taxon>Glossina</taxon>
    </lineage>
</organism>